<dbReference type="GO" id="GO:0003677">
    <property type="term" value="F:DNA binding"/>
    <property type="evidence" value="ECO:0007669"/>
    <property type="project" value="InterPro"/>
</dbReference>
<evidence type="ECO:0000259" key="5">
    <source>
        <dbReference type="Pfam" id="PF04542"/>
    </source>
</evidence>
<accession>A0AAP2E2F1</accession>
<dbReference type="AlphaFoldDB" id="A0AAP2E2F1"/>
<gene>
    <name evidence="7" type="ORF">KK062_26640</name>
</gene>
<sequence length="192" mass="22707">MNACETYSDEQLLSAIRNDDAQAFSEFVRRYWKKAYHITYSKVRSQSVTEEIVQDLFTTLWDKRATLSISNVDAFIFTCLRNKSINYIEAQLVRKKYWDYYKAFIPQQEESTRREVEFNELMQAVETCVETLPEKSRSVFRLSRLEGVPNREIAERLNLSEKAIEYHLTKSLKVIRLALKDFTLLLLVAFHL</sequence>
<evidence type="ECO:0000259" key="6">
    <source>
        <dbReference type="Pfam" id="PF08281"/>
    </source>
</evidence>
<keyword evidence="8" id="KW-1185">Reference proteome</keyword>
<dbReference type="InterPro" id="IPR014327">
    <property type="entry name" value="RNA_pol_sigma70_bacteroid"/>
</dbReference>
<dbReference type="EMBL" id="JAHESE010000042">
    <property type="protein sequence ID" value="MBT1711848.1"/>
    <property type="molecule type" value="Genomic_DNA"/>
</dbReference>
<comment type="similarity">
    <text evidence="1">Belongs to the sigma-70 factor family. ECF subfamily.</text>
</comment>
<evidence type="ECO:0000256" key="3">
    <source>
        <dbReference type="ARBA" id="ARBA00023082"/>
    </source>
</evidence>
<feature type="domain" description="RNA polymerase sigma-70 region 2" evidence="5">
    <location>
        <begin position="28"/>
        <end position="90"/>
    </location>
</feature>
<dbReference type="InterPro" id="IPR039425">
    <property type="entry name" value="RNA_pol_sigma-70-like"/>
</dbReference>
<dbReference type="InterPro" id="IPR014284">
    <property type="entry name" value="RNA_pol_sigma-70_dom"/>
</dbReference>
<dbReference type="Pfam" id="PF04542">
    <property type="entry name" value="Sigma70_r2"/>
    <property type="match status" value="1"/>
</dbReference>
<dbReference type="GO" id="GO:0016987">
    <property type="term" value="F:sigma factor activity"/>
    <property type="evidence" value="ECO:0007669"/>
    <property type="project" value="UniProtKB-KW"/>
</dbReference>
<dbReference type="RefSeq" id="WP_254087418.1">
    <property type="nucleotide sequence ID" value="NZ_JAHESE010000042.1"/>
</dbReference>
<protein>
    <submittedName>
        <fullName evidence="7">RNA polymerase sigma-70 factor</fullName>
    </submittedName>
</protein>
<proteinExistence type="inferred from homology"/>
<evidence type="ECO:0000256" key="4">
    <source>
        <dbReference type="ARBA" id="ARBA00023163"/>
    </source>
</evidence>
<evidence type="ECO:0000313" key="7">
    <source>
        <dbReference type="EMBL" id="MBT1711848.1"/>
    </source>
</evidence>
<dbReference type="Gene3D" id="1.10.10.10">
    <property type="entry name" value="Winged helix-like DNA-binding domain superfamily/Winged helix DNA-binding domain"/>
    <property type="match status" value="1"/>
</dbReference>
<name>A0AAP2E2F1_9BACT</name>
<evidence type="ECO:0000256" key="1">
    <source>
        <dbReference type="ARBA" id="ARBA00010641"/>
    </source>
</evidence>
<dbReference type="InterPro" id="IPR013249">
    <property type="entry name" value="RNA_pol_sigma70_r4_t2"/>
</dbReference>
<dbReference type="NCBIfam" id="TIGR02985">
    <property type="entry name" value="Sig70_bacteroi1"/>
    <property type="match status" value="1"/>
</dbReference>
<reference evidence="7 8" key="1">
    <citation type="submission" date="2021-05" db="EMBL/GenBank/DDBJ databases">
        <title>A Polyphasic approach of four new species of the genus Ohtaekwangia: Ohtaekwangia histidinii sp. nov., Ohtaekwangia cretensis sp. nov., Ohtaekwangia indiensis sp. nov., Ohtaekwangia reichenbachii sp. nov. from diverse environment.</title>
        <authorList>
            <person name="Octaviana S."/>
        </authorList>
    </citation>
    <scope>NUCLEOTIDE SEQUENCE [LARGE SCALE GENOMIC DNA]</scope>
    <source>
        <strain evidence="7 8">PWU5</strain>
    </source>
</reference>
<dbReference type="InterPro" id="IPR036388">
    <property type="entry name" value="WH-like_DNA-bd_sf"/>
</dbReference>
<dbReference type="SUPFAM" id="SSF88946">
    <property type="entry name" value="Sigma2 domain of RNA polymerase sigma factors"/>
    <property type="match status" value="1"/>
</dbReference>
<feature type="domain" description="RNA polymerase sigma factor 70 region 4 type 2" evidence="6">
    <location>
        <begin position="123"/>
        <end position="173"/>
    </location>
</feature>
<keyword evidence="2" id="KW-0805">Transcription regulation</keyword>
<evidence type="ECO:0000256" key="2">
    <source>
        <dbReference type="ARBA" id="ARBA00023015"/>
    </source>
</evidence>
<dbReference type="Proteomes" id="UP001319080">
    <property type="component" value="Unassembled WGS sequence"/>
</dbReference>
<dbReference type="InterPro" id="IPR013325">
    <property type="entry name" value="RNA_pol_sigma_r2"/>
</dbReference>
<dbReference type="InterPro" id="IPR007627">
    <property type="entry name" value="RNA_pol_sigma70_r2"/>
</dbReference>
<evidence type="ECO:0000313" key="8">
    <source>
        <dbReference type="Proteomes" id="UP001319080"/>
    </source>
</evidence>
<dbReference type="GO" id="GO:0006352">
    <property type="term" value="P:DNA-templated transcription initiation"/>
    <property type="evidence" value="ECO:0007669"/>
    <property type="project" value="InterPro"/>
</dbReference>
<dbReference type="PANTHER" id="PTHR43133:SF46">
    <property type="entry name" value="RNA POLYMERASE SIGMA-70 FACTOR ECF SUBFAMILY"/>
    <property type="match status" value="1"/>
</dbReference>
<keyword evidence="3" id="KW-0731">Sigma factor</keyword>
<dbReference type="PANTHER" id="PTHR43133">
    <property type="entry name" value="RNA POLYMERASE ECF-TYPE SIGMA FACTO"/>
    <property type="match status" value="1"/>
</dbReference>
<comment type="caution">
    <text evidence="7">The sequence shown here is derived from an EMBL/GenBank/DDBJ whole genome shotgun (WGS) entry which is preliminary data.</text>
</comment>
<dbReference type="InterPro" id="IPR013324">
    <property type="entry name" value="RNA_pol_sigma_r3/r4-like"/>
</dbReference>
<dbReference type="Gene3D" id="1.10.1740.10">
    <property type="match status" value="1"/>
</dbReference>
<dbReference type="SUPFAM" id="SSF88659">
    <property type="entry name" value="Sigma3 and sigma4 domains of RNA polymerase sigma factors"/>
    <property type="match status" value="1"/>
</dbReference>
<keyword evidence="4" id="KW-0804">Transcription</keyword>
<organism evidence="7 8">
    <name type="scientific">Dawidia cretensis</name>
    <dbReference type="NCBI Taxonomy" id="2782350"/>
    <lineage>
        <taxon>Bacteria</taxon>
        <taxon>Pseudomonadati</taxon>
        <taxon>Bacteroidota</taxon>
        <taxon>Cytophagia</taxon>
        <taxon>Cytophagales</taxon>
        <taxon>Chryseotaleaceae</taxon>
        <taxon>Dawidia</taxon>
    </lineage>
</organism>
<dbReference type="NCBIfam" id="TIGR02937">
    <property type="entry name" value="sigma70-ECF"/>
    <property type="match status" value="1"/>
</dbReference>
<dbReference type="Pfam" id="PF08281">
    <property type="entry name" value="Sigma70_r4_2"/>
    <property type="match status" value="1"/>
</dbReference>